<dbReference type="AlphaFoldDB" id="A0A8S4N0C6"/>
<dbReference type="PROSITE" id="PS50222">
    <property type="entry name" value="EF_HAND_2"/>
    <property type="match status" value="1"/>
</dbReference>
<dbReference type="Proteomes" id="UP000749559">
    <property type="component" value="Unassembled WGS sequence"/>
</dbReference>
<reference evidence="3" key="1">
    <citation type="submission" date="2022-03" db="EMBL/GenBank/DDBJ databases">
        <authorList>
            <person name="Martin C."/>
        </authorList>
    </citation>
    <scope>NUCLEOTIDE SEQUENCE</scope>
</reference>
<feature type="signal peptide" evidence="1">
    <location>
        <begin position="1"/>
        <end position="19"/>
    </location>
</feature>
<organism evidence="3 4">
    <name type="scientific">Owenia fusiformis</name>
    <name type="common">Polychaete worm</name>
    <dbReference type="NCBI Taxonomy" id="6347"/>
    <lineage>
        <taxon>Eukaryota</taxon>
        <taxon>Metazoa</taxon>
        <taxon>Spiralia</taxon>
        <taxon>Lophotrochozoa</taxon>
        <taxon>Annelida</taxon>
        <taxon>Polychaeta</taxon>
        <taxon>Sedentaria</taxon>
        <taxon>Canalipalpata</taxon>
        <taxon>Sabellida</taxon>
        <taxon>Oweniida</taxon>
        <taxon>Oweniidae</taxon>
        <taxon>Owenia</taxon>
    </lineage>
</organism>
<sequence length="159" mass="17890">MKLLLTVVALALYFTVASAQVNENLVNLLWNNIERLRQSTDVNQPCVNGRVFEAMFFSYDTDVDGRVIRSEFVPRWRANTNMTEADTNAVFDLVVRIGNSGNPNSIERNDVEAFYNTFTRDGDGCISETDFKARWRVIIADLPDKGAQVPPPSVNVQIS</sequence>
<keyword evidence="4" id="KW-1185">Reference proteome</keyword>
<dbReference type="InterPro" id="IPR002048">
    <property type="entry name" value="EF_hand_dom"/>
</dbReference>
<evidence type="ECO:0000313" key="3">
    <source>
        <dbReference type="EMBL" id="CAH1774613.1"/>
    </source>
</evidence>
<dbReference type="EMBL" id="CAIIXF020000001">
    <property type="protein sequence ID" value="CAH1774613.1"/>
    <property type="molecule type" value="Genomic_DNA"/>
</dbReference>
<dbReference type="GO" id="GO:0005509">
    <property type="term" value="F:calcium ion binding"/>
    <property type="evidence" value="ECO:0007669"/>
    <property type="project" value="InterPro"/>
</dbReference>
<feature type="chain" id="PRO_5035931692" description="EF-hand domain-containing protein" evidence="1">
    <location>
        <begin position="20"/>
        <end position="159"/>
    </location>
</feature>
<proteinExistence type="predicted"/>
<keyword evidence="1" id="KW-0732">Signal</keyword>
<name>A0A8S4N0C6_OWEFU</name>
<comment type="caution">
    <text evidence="3">The sequence shown here is derived from an EMBL/GenBank/DDBJ whole genome shotgun (WGS) entry which is preliminary data.</text>
</comment>
<dbReference type="InterPro" id="IPR011992">
    <property type="entry name" value="EF-hand-dom_pair"/>
</dbReference>
<evidence type="ECO:0000259" key="2">
    <source>
        <dbReference type="PROSITE" id="PS50222"/>
    </source>
</evidence>
<evidence type="ECO:0000256" key="1">
    <source>
        <dbReference type="SAM" id="SignalP"/>
    </source>
</evidence>
<accession>A0A8S4N0C6</accession>
<dbReference type="Gene3D" id="1.10.238.10">
    <property type="entry name" value="EF-hand"/>
    <property type="match status" value="1"/>
</dbReference>
<protein>
    <recommendedName>
        <fullName evidence="2">EF-hand domain-containing protein</fullName>
    </recommendedName>
</protein>
<feature type="domain" description="EF-hand" evidence="2">
    <location>
        <begin position="106"/>
        <end position="141"/>
    </location>
</feature>
<dbReference type="SUPFAM" id="SSF47473">
    <property type="entry name" value="EF-hand"/>
    <property type="match status" value="1"/>
</dbReference>
<evidence type="ECO:0000313" key="4">
    <source>
        <dbReference type="Proteomes" id="UP000749559"/>
    </source>
</evidence>
<gene>
    <name evidence="3" type="ORF">OFUS_LOCUS2036</name>
</gene>